<feature type="domain" description="Uracil-DNA glycosylase-like" evidence="4">
    <location>
        <begin position="11"/>
        <end position="151"/>
    </location>
</feature>
<proteinExistence type="predicted"/>
<dbReference type="RefSeq" id="WP_191155295.1">
    <property type="nucleotide sequence ID" value="NZ_JACXAI010000002.1"/>
</dbReference>
<gene>
    <name evidence="5" type="ORF">IC621_02235</name>
</gene>
<dbReference type="GO" id="GO:0006285">
    <property type="term" value="P:base-excision repair, AP site formation"/>
    <property type="evidence" value="ECO:0007669"/>
    <property type="project" value="InterPro"/>
</dbReference>
<keyword evidence="6" id="KW-1185">Reference proteome</keyword>
<dbReference type="PANTHER" id="PTHR12159:SF9">
    <property type="entry name" value="G_T MISMATCH-SPECIFIC THYMINE DNA GLYCOSYLASE"/>
    <property type="match status" value="1"/>
</dbReference>
<dbReference type="Proteomes" id="UP000626844">
    <property type="component" value="Unassembled WGS sequence"/>
</dbReference>
<name>A0A926RWC5_9BACI</name>
<dbReference type="PANTHER" id="PTHR12159">
    <property type="entry name" value="G/T AND G/U MISMATCH-SPECIFIC DNA GLYCOSYLASE"/>
    <property type="match status" value="1"/>
</dbReference>
<dbReference type="InterPro" id="IPR036895">
    <property type="entry name" value="Uracil-DNA_glycosylase-like_sf"/>
</dbReference>
<accession>A0A926RWC5</accession>
<comment type="caution">
    <text evidence="5">The sequence shown here is derived from an EMBL/GenBank/DDBJ whole genome shotgun (WGS) entry which is preliminary data.</text>
</comment>
<evidence type="ECO:0000259" key="4">
    <source>
        <dbReference type="Pfam" id="PF03167"/>
    </source>
</evidence>
<keyword evidence="3" id="KW-0234">DNA repair</keyword>
<protein>
    <submittedName>
        <fullName evidence="5">Mismatch-specific DNA-glycosylase</fullName>
    </submittedName>
</protein>
<dbReference type="CDD" id="cd10028">
    <property type="entry name" value="UDG-F2_TDG_MUG"/>
    <property type="match status" value="1"/>
</dbReference>
<dbReference type="EMBL" id="JACXAI010000002">
    <property type="protein sequence ID" value="MBD1379037.1"/>
    <property type="molecule type" value="Genomic_DNA"/>
</dbReference>
<dbReference type="GO" id="GO:0004844">
    <property type="term" value="F:uracil DNA N-glycosylase activity"/>
    <property type="evidence" value="ECO:0007669"/>
    <property type="project" value="TreeGrafter"/>
</dbReference>
<keyword evidence="2" id="KW-0378">Hydrolase</keyword>
<evidence type="ECO:0000313" key="5">
    <source>
        <dbReference type="EMBL" id="MBD1379037.1"/>
    </source>
</evidence>
<dbReference type="InterPro" id="IPR005122">
    <property type="entry name" value="Uracil-DNA_glycosylase-like"/>
</dbReference>
<dbReference type="Pfam" id="PF03167">
    <property type="entry name" value="UDG"/>
    <property type="match status" value="1"/>
</dbReference>
<evidence type="ECO:0000313" key="6">
    <source>
        <dbReference type="Proteomes" id="UP000626844"/>
    </source>
</evidence>
<dbReference type="InterPro" id="IPR015637">
    <property type="entry name" value="MUG/TDG"/>
</dbReference>
<dbReference type="Gene3D" id="3.40.470.10">
    <property type="entry name" value="Uracil-DNA glycosylase-like domain"/>
    <property type="match status" value="1"/>
</dbReference>
<keyword evidence="1" id="KW-0227">DNA damage</keyword>
<evidence type="ECO:0000256" key="3">
    <source>
        <dbReference type="ARBA" id="ARBA00023204"/>
    </source>
</evidence>
<dbReference type="AlphaFoldDB" id="A0A926RWC5"/>
<organism evidence="5 6">
    <name type="scientific">Metabacillus arenae</name>
    <dbReference type="NCBI Taxonomy" id="2771434"/>
    <lineage>
        <taxon>Bacteria</taxon>
        <taxon>Bacillati</taxon>
        <taxon>Bacillota</taxon>
        <taxon>Bacilli</taxon>
        <taxon>Bacillales</taxon>
        <taxon>Bacillaceae</taxon>
        <taxon>Metabacillus</taxon>
    </lineage>
</organism>
<reference evidence="5" key="1">
    <citation type="submission" date="2020-09" db="EMBL/GenBank/DDBJ databases">
        <title>A novel bacterium of genus Bacillus, isolated from South China Sea.</title>
        <authorList>
            <person name="Huang H."/>
            <person name="Mo K."/>
            <person name="Hu Y."/>
        </authorList>
    </citation>
    <scope>NUCLEOTIDE SEQUENCE</scope>
    <source>
        <strain evidence="5">IB182487</strain>
    </source>
</reference>
<evidence type="ECO:0000256" key="1">
    <source>
        <dbReference type="ARBA" id="ARBA00022763"/>
    </source>
</evidence>
<dbReference type="SUPFAM" id="SSF52141">
    <property type="entry name" value="Uracil-DNA glycosylase-like"/>
    <property type="match status" value="1"/>
</dbReference>
<dbReference type="GO" id="GO:0008263">
    <property type="term" value="F:pyrimidine-specific mismatch base pair DNA N-glycosylase activity"/>
    <property type="evidence" value="ECO:0007669"/>
    <property type="project" value="TreeGrafter"/>
</dbReference>
<evidence type="ECO:0000256" key="2">
    <source>
        <dbReference type="ARBA" id="ARBA00022801"/>
    </source>
</evidence>
<sequence length="168" mass="19581">MQNDLDILGYHLDILFIGFNPSIVSGETGHHYANKSNRFWKLLYMANLTDRIYLPEEDRSLLKEGYGFTNIVSRPTKEAAHITPEEYQEGRILLREKLEEYRPMVAFFVGKGVYEQYSKTRKVAWGKQETPVSKNMIEFVAPSSSGLVRMKIEEIVDIYKQVHLYINK</sequence>